<dbReference type="AlphaFoldDB" id="A0A2V1E1W0"/>
<evidence type="ECO:0000313" key="2">
    <source>
        <dbReference type="EMBL" id="PVI04517.1"/>
    </source>
</evidence>
<keyword evidence="1" id="KW-1133">Transmembrane helix</keyword>
<feature type="transmembrane region" description="Helical" evidence="1">
    <location>
        <begin position="174"/>
        <end position="192"/>
    </location>
</feature>
<keyword evidence="1" id="KW-0812">Transmembrane</keyword>
<feature type="transmembrane region" description="Helical" evidence="1">
    <location>
        <begin position="37"/>
        <end position="59"/>
    </location>
</feature>
<evidence type="ECO:0000256" key="1">
    <source>
        <dbReference type="SAM" id="Phobius"/>
    </source>
</evidence>
<dbReference type="PANTHER" id="PTHR37577:SF1">
    <property type="entry name" value="INTEGRAL MEMBRANE PROTEIN"/>
    <property type="match status" value="1"/>
</dbReference>
<sequence length="595" mass="67358">MDVDNEKLHCHKPNCSWLTLPRLTGIDPPTLTANPELSGIGVILGFSATAYITVALLIFHYITVYDPHCSNTESGEIVNPVDQITTDFIRKHLVAWKPKRRFEYAMEKSVLLLSDTQLVTGMAILLAGFSQLPCGISAYHWQIIVYIAWFSSFTFLAAVAFLESYFRMNQKLRLIRLFFMFALSGLQIAALLPTGSKDWLDVYGQAGDFYPSLSAECYYKQLASPSFSRRGPRIWSMVLSVVVISISYIRCGIRLVGPTPNLNYKYLGRIGNCYTRFLHLLGRKATQKGLRASFWIVPYLAFYAIFVNVRATIDCAQSMLGEILWLVGAIAWGSIKLWRTRLLVQINSDISTSNTITFHNRLVAEDAWSFGQTLPLILLLLPLLSMVQSYLDNDAKAQETVDDHISGISNAPRNGSTDSSTARLSNIRISKSVPISSHRHYSSLPQLPRYPYPSFASHVWYIDHICLQIWQVIMLATYVLIIQDITINVLGVSFLLRSRIFLLWVFACIPLTSLLHLAFWYAAASIVMHIPGTEDWLNGSGPFRYKGDKKFWLWRVTKGQWMAWGLRTGLKIGLLLFTFLVSQELAGPMRLEFDS</sequence>
<protein>
    <submittedName>
        <fullName evidence="2">Uncharacterized protein</fullName>
    </submittedName>
</protein>
<dbReference type="InterPro" id="IPR053018">
    <property type="entry name" value="Elsinochrome_Biosynth-Asso"/>
</dbReference>
<dbReference type="Proteomes" id="UP000244855">
    <property type="component" value="Unassembled WGS sequence"/>
</dbReference>
<keyword evidence="1" id="KW-0472">Membrane</keyword>
<feature type="transmembrane region" description="Helical" evidence="1">
    <location>
        <begin position="367"/>
        <end position="387"/>
    </location>
</feature>
<feature type="transmembrane region" description="Helical" evidence="1">
    <location>
        <begin position="501"/>
        <end position="523"/>
    </location>
</feature>
<keyword evidence="3" id="KW-1185">Reference proteome</keyword>
<evidence type="ECO:0000313" key="3">
    <source>
        <dbReference type="Proteomes" id="UP000244855"/>
    </source>
</evidence>
<dbReference type="OrthoDB" id="5427664at2759"/>
<feature type="transmembrane region" description="Helical" evidence="1">
    <location>
        <begin position="319"/>
        <end position="338"/>
    </location>
</feature>
<dbReference type="STRING" id="97972.A0A2V1E1W0"/>
<feature type="transmembrane region" description="Helical" evidence="1">
    <location>
        <begin position="561"/>
        <end position="581"/>
    </location>
</feature>
<dbReference type="EMBL" id="KZ805321">
    <property type="protein sequence ID" value="PVI04517.1"/>
    <property type="molecule type" value="Genomic_DNA"/>
</dbReference>
<reference evidence="2 3" key="1">
    <citation type="journal article" date="2018" name="Sci. Rep.">
        <title>Comparative genomics provides insights into the lifestyle and reveals functional heterogeneity of dark septate endophytic fungi.</title>
        <authorList>
            <person name="Knapp D.G."/>
            <person name="Nemeth J.B."/>
            <person name="Barry K."/>
            <person name="Hainaut M."/>
            <person name="Henrissat B."/>
            <person name="Johnson J."/>
            <person name="Kuo A."/>
            <person name="Lim J.H.P."/>
            <person name="Lipzen A."/>
            <person name="Nolan M."/>
            <person name="Ohm R.A."/>
            <person name="Tamas L."/>
            <person name="Grigoriev I.V."/>
            <person name="Spatafora J.W."/>
            <person name="Nagy L.G."/>
            <person name="Kovacs G.M."/>
        </authorList>
    </citation>
    <scope>NUCLEOTIDE SEQUENCE [LARGE SCALE GENOMIC DNA]</scope>
    <source>
        <strain evidence="2 3">DSE2036</strain>
    </source>
</reference>
<feature type="transmembrane region" description="Helical" evidence="1">
    <location>
        <begin position="109"/>
        <end position="129"/>
    </location>
</feature>
<name>A0A2V1E1W0_9PLEO</name>
<gene>
    <name evidence="2" type="ORF">DM02DRAFT_586190</name>
</gene>
<feature type="transmembrane region" description="Helical" evidence="1">
    <location>
        <begin position="459"/>
        <end position="481"/>
    </location>
</feature>
<organism evidence="2 3">
    <name type="scientific">Periconia macrospinosa</name>
    <dbReference type="NCBI Taxonomy" id="97972"/>
    <lineage>
        <taxon>Eukaryota</taxon>
        <taxon>Fungi</taxon>
        <taxon>Dikarya</taxon>
        <taxon>Ascomycota</taxon>
        <taxon>Pezizomycotina</taxon>
        <taxon>Dothideomycetes</taxon>
        <taxon>Pleosporomycetidae</taxon>
        <taxon>Pleosporales</taxon>
        <taxon>Massarineae</taxon>
        <taxon>Periconiaceae</taxon>
        <taxon>Periconia</taxon>
    </lineage>
</organism>
<proteinExistence type="predicted"/>
<accession>A0A2V1E1W0</accession>
<dbReference type="PANTHER" id="PTHR37577">
    <property type="entry name" value="INTEGRAL MEMBRANE PROTEIN"/>
    <property type="match status" value="1"/>
</dbReference>
<feature type="transmembrane region" description="Helical" evidence="1">
    <location>
        <begin position="234"/>
        <end position="253"/>
    </location>
</feature>
<feature type="transmembrane region" description="Helical" evidence="1">
    <location>
        <begin position="141"/>
        <end position="162"/>
    </location>
</feature>
<feature type="transmembrane region" description="Helical" evidence="1">
    <location>
        <begin position="292"/>
        <end position="313"/>
    </location>
</feature>